<feature type="compositionally biased region" description="Basic residues" evidence="1">
    <location>
        <begin position="124"/>
        <end position="147"/>
    </location>
</feature>
<feature type="compositionally biased region" description="Basic and acidic residues" evidence="1">
    <location>
        <begin position="148"/>
        <end position="165"/>
    </location>
</feature>
<keyword evidence="2" id="KW-0472">Membrane</keyword>
<evidence type="ECO:0000313" key="3">
    <source>
        <dbReference type="EMBL" id="CEK57833.1"/>
    </source>
</evidence>
<protein>
    <submittedName>
        <fullName evidence="3">Uncharacterized protein</fullName>
    </submittedName>
</protein>
<dbReference type="EMBL" id="HACG01010968">
    <property type="protein sequence ID" value="CEK57833.1"/>
    <property type="molecule type" value="Transcribed_RNA"/>
</dbReference>
<feature type="non-terminal residue" evidence="3">
    <location>
        <position position="1"/>
    </location>
</feature>
<feature type="region of interest" description="Disordered" evidence="1">
    <location>
        <begin position="67"/>
        <end position="178"/>
    </location>
</feature>
<feature type="compositionally biased region" description="Basic and acidic residues" evidence="1">
    <location>
        <begin position="92"/>
        <end position="102"/>
    </location>
</feature>
<keyword evidence="2" id="KW-1133">Transmembrane helix</keyword>
<dbReference type="AlphaFoldDB" id="A0A0B6YNL7"/>
<feature type="compositionally biased region" description="Low complexity" evidence="1">
    <location>
        <begin position="75"/>
        <end position="89"/>
    </location>
</feature>
<evidence type="ECO:0000256" key="2">
    <source>
        <dbReference type="SAM" id="Phobius"/>
    </source>
</evidence>
<feature type="compositionally biased region" description="Polar residues" evidence="1">
    <location>
        <begin position="103"/>
        <end position="113"/>
    </location>
</feature>
<accession>A0A0B6YNL7</accession>
<reference evidence="3" key="1">
    <citation type="submission" date="2014-12" db="EMBL/GenBank/DDBJ databases">
        <title>Insight into the proteome of Arion vulgaris.</title>
        <authorList>
            <person name="Aradska J."/>
            <person name="Bulat T."/>
            <person name="Smidak R."/>
            <person name="Sarate P."/>
            <person name="Gangsoo J."/>
            <person name="Sialana F."/>
            <person name="Bilban M."/>
            <person name="Lubec G."/>
        </authorList>
    </citation>
    <scope>NUCLEOTIDE SEQUENCE</scope>
    <source>
        <tissue evidence="3">Skin</tissue>
    </source>
</reference>
<organism evidence="3">
    <name type="scientific">Arion vulgaris</name>
    <dbReference type="NCBI Taxonomy" id="1028688"/>
    <lineage>
        <taxon>Eukaryota</taxon>
        <taxon>Metazoa</taxon>
        <taxon>Spiralia</taxon>
        <taxon>Lophotrochozoa</taxon>
        <taxon>Mollusca</taxon>
        <taxon>Gastropoda</taxon>
        <taxon>Heterobranchia</taxon>
        <taxon>Euthyneura</taxon>
        <taxon>Panpulmonata</taxon>
        <taxon>Eupulmonata</taxon>
        <taxon>Stylommatophora</taxon>
        <taxon>Helicina</taxon>
        <taxon>Arionoidea</taxon>
        <taxon>Arionidae</taxon>
        <taxon>Arion</taxon>
    </lineage>
</organism>
<keyword evidence="2" id="KW-0812">Transmembrane</keyword>
<name>A0A0B6YNL7_9EUPU</name>
<sequence>LWPIEPYYIPNEHLSAKENEDKQQAHALMMTTLDAISAVGMGLLALGAILTSVLLTKVIVIDECKRSSRNKKEQCNQQQVPTQHQQQGQSSDSHDVEKHQEEAVTSINGSSVFWQKEKTELPSTKHHSKPPSAKHHSKSPSTKHHSKLPSDKDKLVDANHLEMNRDFNNVKPYGSVRH</sequence>
<feature type="transmembrane region" description="Helical" evidence="2">
    <location>
        <begin position="35"/>
        <end position="60"/>
    </location>
</feature>
<gene>
    <name evidence="3" type="primary">ORF31188</name>
</gene>
<proteinExistence type="predicted"/>
<evidence type="ECO:0000256" key="1">
    <source>
        <dbReference type="SAM" id="MobiDB-lite"/>
    </source>
</evidence>